<accession>A0A3D9H6H2</accession>
<dbReference type="RefSeq" id="WP_115938563.1">
    <property type="nucleotide sequence ID" value="NZ_QRDW01000012.1"/>
</dbReference>
<evidence type="ECO:0000313" key="2">
    <source>
        <dbReference type="EMBL" id="RED45049.1"/>
    </source>
</evidence>
<dbReference type="GO" id="GO:0016747">
    <property type="term" value="F:acyltransferase activity, transferring groups other than amino-acyl groups"/>
    <property type="evidence" value="ECO:0007669"/>
    <property type="project" value="InterPro"/>
</dbReference>
<keyword evidence="2" id="KW-0808">Transferase</keyword>
<dbReference type="SUPFAM" id="SSF55729">
    <property type="entry name" value="Acyl-CoA N-acyltransferases (Nat)"/>
    <property type="match status" value="1"/>
</dbReference>
<evidence type="ECO:0000313" key="3">
    <source>
        <dbReference type="Proteomes" id="UP000256845"/>
    </source>
</evidence>
<dbReference type="PROSITE" id="PS51186">
    <property type="entry name" value="GNAT"/>
    <property type="match status" value="1"/>
</dbReference>
<reference evidence="2 3" key="1">
    <citation type="submission" date="2018-07" db="EMBL/GenBank/DDBJ databases">
        <title>Genomic Encyclopedia of Type Strains, Phase III (KMG-III): the genomes of soil and plant-associated and newly described type strains.</title>
        <authorList>
            <person name="Whitman W."/>
        </authorList>
    </citation>
    <scope>NUCLEOTIDE SEQUENCE [LARGE SCALE GENOMIC DNA]</scope>
    <source>
        <strain evidence="2 3">CECT 8488</strain>
    </source>
</reference>
<organism evidence="2 3">
    <name type="scientific">Aestuariispira insulae</name>
    <dbReference type="NCBI Taxonomy" id="1461337"/>
    <lineage>
        <taxon>Bacteria</taxon>
        <taxon>Pseudomonadati</taxon>
        <taxon>Pseudomonadota</taxon>
        <taxon>Alphaproteobacteria</taxon>
        <taxon>Rhodospirillales</taxon>
        <taxon>Kiloniellaceae</taxon>
        <taxon>Aestuariispira</taxon>
    </lineage>
</organism>
<feature type="domain" description="N-acetyltransferase" evidence="1">
    <location>
        <begin position="1"/>
        <end position="152"/>
    </location>
</feature>
<dbReference type="Gene3D" id="3.40.630.30">
    <property type="match status" value="1"/>
</dbReference>
<dbReference type="CDD" id="cd04301">
    <property type="entry name" value="NAT_SF"/>
    <property type="match status" value="1"/>
</dbReference>
<comment type="caution">
    <text evidence="2">The sequence shown here is derived from an EMBL/GenBank/DDBJ whole genome shotgun (WGS) entry which is preliminary data.</text>
</comment>
<dbReference type="InterPro" id="IPR016181">
    <property type="entry name" value="Acyl_CoA_acyltransferase"/>
</dbReference>
<dbReference type="InterPro" id="IPR000182">
    <property type="entry name" value="GNAT_dom"/>
</dbReference>
<dbReference type="Pfam" id="PF13527">
    <property type="entry name" value="Acetyltransf_9"/>
    <property type="match status" value="1"/>
</dbReference>
<evidence type="ECO:0000259" key="1">
    <source>
        <dbReference type="PROSITE" id="PS51186"/>
    </source>
</evidence>
<protein>
    <submittedName>
        <fullName evidence="2">Putative acetyltransferase</fullName>
    </submittedName>
</protein>
<dbReference type="PANTHER" id="PTHR43617">
    <property type="entry name" value="L-AMINO ACID N-ACETYLTRANSFERASE"/>
    <property type="match status" value="1"/>
</dbReference>
<proteinExistence type="predicted"/>
<dbReference type="InterPro" id="IPR050276">
    <property type="entry name" value="MshD_Acetyltransferase"/>
</dbReference>
<name>A0A3D9H6H2_9PROT</name>
<dbReference type="EMBL" id="QRDW01000012">
    <property type="protein sequence ID" value="RED45049.1"/>
    <property type="molecule type" value="Genomic_DNA"/>
</dbReference>
<dbReference type="Proteomes" id="UP000256845">
    <property type="component" value="Unassembled WGS sequence"/>
</dbReference>
<sequence length="167" mass="17958">MTIRPEQSSDIAAIRDLIFRAFENHPHHAPGARPTEHLIVDRLRDEGALSLSFVIDEGDRIVGHIAFSKVTINGEDRGWYGLGPVSVLPSEQGRGLGSALIREGLAELEASGAAGVVLLGEPGFYARFGFHADGRMILPNVPAEYFQILPFGTAVPSGQVSYHPAFG</sequence>
<dbReference type="OrthoDB" id="9797178at2"/>
<gene>
    <name evidence="2" type="ORF">DFP90_11242</name>
</gene>
<dbReference type="AlphaFoldDB" id="A0A3D9H6H2"/>
<dbReference type="PANTHER" id="PTHR43617:SF2">
    <property type="entry name" value="UPF0039 PROTEIN SLL0451"/>
    <property type="match status" value="1"/>
</dbReference>
<keyword evidence="3" id="KW-1185">Reference proteome</keyword>